<gene>
    <name evidence="2" type="ORF">FHS22_004345</name>
</gene>
<evidence type="ECO:0000313" key="3">
    <source>
        <dbReference type="Proteomes" id="UP000562352"/>
    </source>
</evidence>
<organism evidence="2 3">
    <name type="scientific">Planomonospora venezuelensis</name>
    <dbReference type="NCBI Taxonomy" id="1999"/>
    <lineage>
        <taxon>Bacteria</taxon>
        <taxon>Bacillati</taxon>
        <taxon>Actinomycetota</taxon>
        <taxon>Actinomycetes</taxon>
        <taxon>Streptosporangiales</taxon>
        <taxon>Streptosporangiaceae</taxon>
        <taxon>Planomonospora</taxon>
    </lineage>
</organism>
<accession>A0A841D6F2</accession>
<protein>
    <submittedName>
        <fullName evidence="2">Uncharacterized protein</fullName>
    </submittedName>
</protein>
<dbReference type="EMBL" id="JACHJJ010000015">
    <property type="protein sequence ID" value="MBB5965059.1"/>
    <property type="molecule type" value="Genomic_DNA"/>
</dbReference>
<evidence type="ECO:0000313" key="2">
    <source>
        <dbReference type="EMBL" id="MBB5965059.1"/>
    </source>
</evidence>
<evidence type="ECO:0000256" key="1">
    <source>
        <dbReference type="SAM" id="MobiDB-lite"/>
    </source>
</evidence>
<sequence length="83" mass="8795">MPIRTTAGLVYFVDGRAVVEAPELAAALREVPAVFGITEEPDIQRREKPLVVVEGAGTPPSAPSSPRPKSRGRAAKKTTTQEA</sequence>
<dbReference type="Proteomes" id="UP000562352">
    <property type="component" value="Unassembled WGS sequence"/>
</dbReference>
<dbReference type="RefSeq" id="WP_184944180.1">
    <property type="nucleotide sequence ID" value="NZ_BAAAWZ010000001.1"/>
</dbReference>
<reference evidence="2 3" key="1">
    <citation type="submission" date="2020-08" db="EMBL/GenBank/DDBJ databases">
        <title>Genomic Encyclopedia of Type Strains, Phase III (KMG-III): the genomes of soil and plant-associated and newly described type strains.</title>
        <authorList>
            <person name="Whitman W."/>
        </authorList>
    </citation>
    <scope>NUCLEOTIDE SEQUENCE [LARGE SCALE GENOMIC DNA]</scope>
    <source>
        <strain evidence="2 3">CECT 3303</strain>
    </source>
</reference>
<proteinExistence type="predicted"/>
<keyword evidence="3" id="KW-1185">Reference proteome</keyword>
<name>A0A841D6F2_PLAVE</name>
<feature type="region of interest" description="Disordered" evidence="1">
    <location>
        <begin position="52"/>
        <end position="83"/>
    </location>
</feature>
<dbReference type="AlphaFoldDB" id="A0A841D6F2"/>
<comment type="caution">
    <text evidence="2">The sequence shown here is derived from an EMBL/GenBank/DDBJ whole genome shotgun (WGS) entry which is preliminary data.</text>
</comment>